<protein>
    <submittedName>
        <fullName evidence="8">DUF4080 domain-containing protein</fullName>
    </submittedName>
</protein>
<dbReference type="InterPro" id="IPR058240">
    <property type="entry name" value="rSAM_sf"/>
</dbReference>
<accession>A0A8J6QWT8</accession>
<dbReference type="PANTHER" id="PTHR43409:SF16">
    <property type="entry name" value="SLR0320 PROTEIN"/>
    <property type="match status" value="1"/>
</dbReference>
<evidence type="ECO:0000256" key="3">
    <source>
        <dbReference type="ARBA" id="ARBA00022723"/>
    </source>
</evidence>
<dbReference type="RefSeq" id="WP_191153752.1">
    <property type="nucleotide sequence ID" value="NZ_JACWUN010000002.1"/>
</dbReference>
<sequence length="559" mass="63447">MKTLLTTLHSRYIHASLALPYLKAYCLPVCPTIQILELTLNQPKENLLAQIVAADAEIICFSVYLWNRVTTLELVNCLKQINPDYRIVLGGPDISFEVPDFFHQVPVDAIICGEGELPLRHLLAAWQAGKEPSSFPGVQLRGEYSSGEESLLDRLDQIPSPFAAGLVDLTRGLVYYESSRGCPYRCSFCLSARSRRVRSFSMERIKADLGLLMEQQVKLIKFVDRTFNYDAVRTREIFRYILEHNHASAFHFEIGAHLLDEPTLQLLEQVPPGIFQFEIGVQAILPETLQQVSRAMSLDLLADNVRALSERTSIHLHLDLVAGLPGGGLPEFFDAIDWTYDLGTDHLQIELVKLLPGTPLRQQAVEQKICYDRAPPYTVLSTGHWSFSELERVRGISRLNDLLVNSHKFPRLMAALIATAGSLSRALDELNRYWCEQQLHAGSRSLRQLADELNRYLEWCPAGKSQLHLREALARDYAHLERVVSGTAPDFFDQRLTVQEQTQVRQQVKKQLQGLVREGKVQFFSSVFYHLPESPGRRIMTFLYVTRTSTGVEVEEVML</sequence>
<dbReference type="InterPro" id="IPR025288">
    <property type="entry name" value="DUF4080"/>
</dbReference>
<dbReference type="GO" id="GO:0005829">
    <property type="term" value="C:cytosol"/>
    <property type="evidence" value="ECO:0007669"/>
    <property type="project" value="TreeGrafter"/>
</dbReference>
<keyword evidence="9" id="KW-1185">Reference proteome</keyword>
<dbReference type="InterPro" id="IPR051198">
    <property type="entry name" value="BchE-like"/>
</dbReference>
<evidence type="ECO:0000256" key="4">
    <source>
        <dbReference type="ARBA" id="ARBA00023004"/>
    </source>
</evidence>
<dbReference type="SFLD" id="SFLDG01082">
    <property type="entry name" value="B12-binding_domain_containing"/>
    <property type="match status" value="1"/>
</dbReference>
<dbReference type="InterPro" id="IPR006158">
    <property type="entry name" value="Cobalamin-bd"/>
</dbReference>
<gene>
    <name evidence="8" type="ORF">ICT70_02200</name>
</gene>
<dbReference type="Gene3D" id="3.40.50.280">
    <property type="entry name" value="Cobalamin-binding domain"/>
    <property type="match status" value="1"/>
</dbReference>
<evidence type="ECO:0000313" key="9">
    <source>
        <dbReference type="Proteomes" id="UP000632828"/>
    </source>
</evidence>
<dbReference type="Proteomes" id="UP000632828">
    <property type="component" value="Unassembled WGS sequence"/>
</dbReference>
<dbReference type="AlphaFoldDB" id="A0A8J6QWT8"/>
<dbReference type="Pfam" id="PF02310">
    <property type="entry name" value="B12-binding"/>
    <property type="match status" value="1"/>
</dbReference>
<dbReference type="CDD" id="cd01335">
    <property type="entry name" value="Radical_SAM"/>
    <property type="match status" value="1"/>
</dbReference>
<dbReference type="SUPFAM" id="SSF52242">
    <property type="entry name" value="Cobalamin (vitamin B12)-binding domain"/>
    <property type="match status" value="1"/>
</dbReference>
<dbReference type="GO" id="GO:0031419">
    <property type="term" value="F:cobalamin binding"/>
    <property type="evidence" value="ECO:0007669"/>
    <property type="project" value="InterPro"/>
</dbReference>
<proteinExistence type="predicted"/>
<dbReference type="SUPFAM" id="SSF102114">
    <property type="entry name" value="Radical SAM enzymes"/>
    <property type="match status" value="1"/>
</dbReference>
<name>A0A8J6QWT8_9BACT</name>
<comment type="cofactor">
    <cofactor evidence="1">
        <name>[4Fe-4S] cluster</name>
        <dbReference type="ChEBI" id="CHEBI:49883"/>
    </cofactor>
</comment>
<feature type="domain" description="B12-binding" evidence="6">
    <location>
        <begin position="1"/>
        <end position="133"/>
    </location>
</feature>
<dbReference type="GO" id="GO:0003824">
    <property type="term" value="F:catalytic activity"/>
    <property type="evidence" value="ECO:0007669"/>
    <property type="project" value="InterPro"/>
</dbReference>
<keyword evidence="3" id="KW-0479">Metal-binding</keyword>
<dbReference type="PROSITE" id="PS51332">
    <property type="entry name" value="B12_BINDING"/>
    <property type="match status" value="1"/>
</dbReference>
<dbReference type="InterPro" id="IPR036724">
    <property type="entry name" value="Cobalamin-bd_sf"/>
</dbReference>
<dbReference type="SMART" id="SM00729">
    <property type="entry name" value="Elp3"/>
    <property type="match status" value="1"/>
</dbReference>
<feature type="domain" description="Radical SAM core" evidence="7">
    <location>
        <begin position="168"/>
        <end position="390"/>
    </location>
</feature>
<reference evidence="8" key="1">
    <citation type="submission" date="2020-09" db="EMBL/GenBank/DDBJ databases">
        <title>Pelobacter alkaliphilus sp. nov., a novel anaerobic arsenate-reducing bacterium from terrestrial mud volcano.</title>
        <authorList>
            <person name="Khomyakova M.A."/>
            <person name="Merkel A.Y."/>
            <person name="Slobodkin A.I."/>
        </authorList>
    </citation>
    <scope>NUCLEOTIDE SEQUENCE</scope>
    <source>
        <strain evidence="8">M08fum</strain>
    </source>
</reference>
<dbReference type="InterPro" id="IPR023404">
    <property type="entry name" value="rSAM_horseshoe"/>
</dbReference>
<dbReference type="Pfam" id="PF04055">
    <property type="entry name" value="Radical_SAM"/>
    <property type="match status" value="1"/>
</dbReference>
<evidence type="ECO:0000256" key="2">
    <source>
        <dbReference type="ARBA" id="ARBA00022691"/>
    </source>
</evidence>
<keyword evidence="2" id="KW-0949">S-adenosyl-L-methionine</keyword>
<dbReference type="InterPro" id="IPR006638">
    <property type="entry name" value="Elp3/MiaA/NifB-like_rSAM"/>
</dbReference>
<evidence type="ECO:0000256" key="5">
    <source>
        <dbReference type="ARBA" id="ARBA00023014"/>
    </source>
</evidence>
<evidence type="ECO:0000259" key="6">
    <source>
        <dbReference type="PROSITE" id="PS51332"/>
    </source>
</evidence>
<dbReference type="PANTHER" id="PTHR43409">
    <property type="entry name" value="ANAEROBIC MAGNESIUM-PROTOPORPHYRIN IX MONOMETHYL ESTER CYCLASE-RELATED"/>
    <property type="match status" value="1"/>
</dbReference>
<dbReference type="GO" id="GO:0051536">
    <property type="term" value="F:iron-sulfur cluster binding"/>
    <property type="evidence" value="ECO:0007669"/>
    <property type="project" value="UniProtKB-KW"/>
</dbReference>
<dbReference type="PROSITE" id="PS51918">
    <property type="entry name" value="RADICAL_SAM"/>
    <property type="match status" value="1"/>
</dbReference>
<dbReference type="SFLD" id="SFLDS00029">
    <property type="entry name" value="Radical_SAM"/>
    <property type="match status" value="1"/>
</dbReference>
<comment type="caution">
    <text evidence="8">The sequence shown here is derived from an EMBL/GenBank/DDBJ whole genome shotgun (WGS) entry which is preliminary data.</text>
</comment>
<keyword evidence="5" id="KW-0411">Iron-sulfur</keyword>
<dbReference type="InterPro" id="IPR007197">
    <property type="entry name" value="rSAM"/>
</dbReference>
<keyword evidence="4" id="KW-0408">Iron</keyword>
<dbReference type="Gene3D" id="3.80.30.20">
    <property type="entry name" value="tm_1862 like domain"/>
    <property type="match status" value="1"/>
</dbReference>
<dbReference type="Pfam" id="PF13311">
    <property type="entry name" value="DUF4080"/>
    <property type="match status" value="1"/>
</dbReference>
<evidence type="ECO:0000256" key="1">
    <source>
        <dbReference type="ARBA" id="ARBA00001966"/>
    </source>
</evidence>
<evidence type="ECO:0000313" key="8">
    <source>
        <dbReference type="EMBL" id="MBD1399477.1"/>
    </source>
</evidence>
<evidence type="ECO:0000259" key="7">
    <source>
        <dbReference type="PROSITE" id="PS51918"/>
    </source>
</evidence>
<organism evidence="8 9">
    <name type="scientific">Pelovirga terrestris</name>
    <dbReference type="NCBI Taxonomy" id="2771352"/>
    <lineage>
        <taxon>Bacteria</taxon>
        <taxon>Pseudomonadati</taxon>
        <taxon>Thermodesulfobacteriota</taxon>
        <taxon>Desulfuromonadia</taxon>
        <taxon>Geobacterales</taxon>
        <taxon>Geobacteraceae</taxon>
        <taxon>Pelovirga</taxon>
    </lineage>
</organism>
<dbReference type="GO" id="GO:0046872">
    <property type="term" value="F:metal ion binding"/>
    <property type="evidence" value="ECO:0007669"/>
    <property type="project" value="UniProtKB-KW"/>
</dbReference>
<dbReference type="EMBL" id="JACWUN010000002">
    <property type="protein sequence ID" value="MBD1399477.1"/>
    <property type="molecule type" value="Genomic_DNA"/>
</dbReference>